<evidence type="ECO:0000259" key="6">
    <source>
        <dbReference type="Pfam" id="PF13873"/>
    </source>
</evidence>
<evidence type="ECO:0000256" key="2">
    <source>
        <dbReference type="ARBA" id="ARBA00016807"/>
    </source>
</evidence>
<feature type="domain" description="Myb/SANT-like DNA-binding" evidence="6">
    <location>
        <begin position="8"/>
        <end position="85"/>
    </location>
</feature>
<accession>A0A8R2C9S1</accession>
<proteinExistence type="predicted"/>
<dbReference type="Proteomes" id="UP000005204">
    <property type="component" value="Unassembled WGS sequence"/>
</dbReference>
<comment type="function">
    <text evidence="5">Involved in transvection phenomena (= synapsis-dependent gene expression), where the synaptic pairing of chromosomes carrying genes with which zeste interacts influences the expression of these genes. Zeste binds to DNA and stimulates transcription from a nearby promoter.</text>
</comment>
<evidence type="ECO:0000256" key="1">
    <source>
        <dbReference type="ARBA" id="ARBA00011764"/>
    </source>
</evidence>
<dbReference type="PANTHER" id="PTHR21411:SF0">
    <property type="entry name" value="REGULATORY PROTEIN ZESTE"/>
    <property type="match status" value="1"/>
</dbReference>
<evidence type="ECO:0000313" key="7">
    <source>
        <dbReference type="EnsemblMetazoa" id="XP_012552098.2"/>
    </source>
</evidence>
<dbReference type="KEGG" id="bmor:101742283"/>
<reference evidence="8" key="1">
    <citation type="journal article" date="2008" name="Insect Biochem. Mol. Biol.">
        <title>The genome of a lepidopteran model insect, the silkworm Bombyx mori.</title>
        <authorList>
            <consortium name="International Silkworm Genome Consortium"/>
        </authorList>
    </citation>
    <scope>NUCLEOTIDE SEQUENCE [LARGE SCALE GENOMIC DNA]</scope>
    <source>
        <strain evidence="8">p50T</strain>
    </source>
</reference>
<protein>
    <recommendedName>
        <fullName evidence="2">Regulatory protein zeste</fullName>
    </recommendedName>
</protein>
<dbReference type="InterPro" id="IPR028002">
    <property type="entry name" value="Myb_DNA-bind_5"/>
</dbReference>
<dbReference type="Pfam" id="PF13873">
    <property type="entry name" value="Myb_DNA-bind_5"/>
    <property type="match status" value="1"/>
</dbReference>
<comment type="subunit">
    <text evidence="1">Self-associates forming complexes of several hundred monomers.</text>
</comment>
<dbReference type="EnsemblMetazoa" id="XM_012696644.3">
    <property type="protein sequence ID" value="XP_012552098.2"/>
    <property type="gene ID" value="LOC101742283"/>
</dbReference>
<evidence type="ECO:0000256" key="5">
    <source>
        <dbReference type="ARBA" id="ARBA00025466"/>
    </source>
</evidence>
<keyword evidence="4" id="KW-0804">Transcription</keyword>
<dbReference type="AlphaFoldDB" id="A0A8R2C9S1"/>
<sequence>MSEDKRKRSPNWLSSEKELLLSLVELNFNFIENKKTDRVTVKSKLAQWQIIADQYNSRTSHCFRTAENLKAQWESMKKVARKDAANNRRHMIQTGGGSPIPPKKEDPFLQRILCLISTSAVGLFKPYDIDYSIPAVQDQTAIPSLETEDLPETPAAQYKDDQTSETTVQNKNKDFVTKDWGHHTPQLLRTPVSQALKIDGAVEKNTPVTDHIENMIEKQKPNRGTRISRRRPIHTNMSSLELLHKKKIEAIELQKKHAMEEMERTKILHDLDIQIKKQILRQEKIKTNLLLIKRRRLLACRKTTK</sequence>
<evidence type="ECO:0000256" key="3">
    <source>
        <dbReference type="ARBA" id="ARBA00023015"/>
    </source>
</evidence>
<keyword evidence="3" id="KW-0805">Transcription regulation</keyword>
<evidence type="ECO:0000256" key="4">
    <source>
        <dbReference type="ARBA" id="ARBA00023163"/>
    </source>
</evidence>
<organism evidence="7 8">
    <name type="scientific">Bombyx mori</name>
    <name type="common">Silk moth</name>
    <dbReference type="NCBI Taxonomy" id="7091"/>
    <lineage>
        <taxon>Eukaryota</taxon>
        <taxon>Metazoa</taxon>
        <taxon>Ecdysozoa</taxon>
        <taxon>Arthropoda</taxon>
        <taxon>Hexapoda</taxon>
        <taxon>Insecta</taxon>
        <taxon>Pterygota</taxon>
        <taxon>Neoptera</taxon>
        <taxon>Endopterygota</taxon>
        <taxon>Lepidoptera</taxon>
        <taxon>Glossata</taxon>
        <taxon>Ditrysia</taxon>
        <taxon>Bombycoidea</taxon>
        <taxon>Bombycidae</taxon>
        <taxon>Bombycinae</taxon>
        <taxon>Bombyx</taxon>
    </lineage>
</organism>
<reference evidence="7" key="2">
    <citation type="submission" date="2022-06" db="UniProtKB">
        <authorList>
            <consortium name="EnsemblMetazoa"/>
        </authorList>
    </citation>
    <scope>IDENTIFICATION</scope>
    <source>
        <strain evidence="7">p50T (Dazao)</strain>
    </source>
</reference>
<evidence type="ECO:0000313" key="8">
    <source>
        <dbReference type="Proteomes" id="UP000005204"/>
    </source>
</evidence>
<dbReference type="GeneID" id="101742283"/>
<dbReference type="PANTHER" id="PTHR21411">
    <property type="entry name" value="APONTIC"/>
    <property type="match status" value="1"/>
</dbReference>
<keyword evidence="8" id="KW-1185">Reference proteome</keyword>
<name>A0A8R2C9S1_BOMMO</name>
<dbReference type="RefSeq" id="XP_012552098.2">
    <property type="nucleotide sequence ID" value="XM_012696644.4"/>
</dbReference>